<proteinExistence type="predicted"/>
<accession>A0A1Y0CYA5</accession>
<evidence type="ECO:0000313" key="3">
    <source>
        <dbReference type="Proteomes" id="UP000243793"/>
    </source>
</evidence>
<feature type="signal peptide" evidence="1">
    <location>
        <begin position="1"/>
        <end position="31"/>
    </location>
</feature>
<evidence type="ECO:0008006" key="4">
    <source>
        <dbReference type="Google" id="ProtNLM"/>
    </source>
</evidence>
<sequence>MNNKNTVKAGCHNLLAFAVASLALASFTATATNIYSDITKIESNTLNNVTGTISINMAAGDHNIQSNNKSLAMGENALSTLTNSASTANLENTSLISDAAKSVRIEAHTLHNAKGLISINQVAGASNIQINDIGIALGNNAQVISDLSLSTHATYNPEPLSLEDNKNSIYIDKDSLKGAQGVIQISQIAGNSNIVVNRVSMPIQ</sequence>
<name>A0A1Y0CYA5_9GAMM</name>
<protein>
    <recommendedName>
        <fullName evidence="4">Adhesin</fullName>
    </recommendedName>
</protein>
<dbReference type="KEGG" id="ocm:CBP12_09085"/>
<keyword evidence="1" id="KW-0732">Signal</keyword>
<dbReference type="Proteomes" id="UP000243793">
    <property type="component" value="Chromosome"/>
</dbReference>
<dbReference type="AlphaFoldDB" id="A0A1Y0CYA5"/>
<dbReference type="RefSeq" id="WP_086964147.1">
    <property type="nucleotide sequence ID" value="NZ_CP021376.1"/>
</dbReference>
<dbReference type="OrthoDB" id="7008646at2"/>
<reference evidence="3" key="1">
    <citation type="submission" date="2017-05" db="EMBL/GenBank/DDBJ databases">
        <authorList>
            <person name="Sung H."/>
        </authorList>
    </citation>
    <scope>NUCLEOTIDE SEQUENCE [LARGE SCALE GENOMIC DNA]</scope>
    <source>
        <strain evidence="3">AMac2203</strain>
    </source>
</reference>
<keyword evidence="3" id="KW-1185">Reference proteome</keyword>
<evidence type="ECO:0000256" key="1">
    <source>
        <dbReference type="SAM" id="SignalP"/>
    </source>
</evidence>
<feature type="chain" id="PRO_5012372309" description="Adhesin" evidence="1">
    <location>
        <begin position="32"/>
        <end position="204"/>
    </location>
</feature>
<dbReference type="EMBL" id="CP021376">
    <property type="protein sequence ID" value="ART80281.1"/>
    <property type="molecule type" value="Genomic_DNA"/>
</dbReference>
<gene>
    <name evidence="2" type="ORF">CBP12_09085</name>
</gene>
<evidence type="ECO:0000313" key="2">
    <source>
        <dbReference type="EMBL" id="ART80281.1"/>
    </source>
</evidence>
<organism evidence="2 3">
    <name type="scientific">Oceanisphaera avium</name>
    <dbReference type="NCBI Taxonomy" id="1903694"/>
    <lineage>
        <taxon>Bacteria</taxon>
        <taxon>Pseudomonadati</taxon>
        <taxon>Pseudomonadota</taxon>
        <taxon>Gammaproteobacteria</taxon>
        <taxon>Aeromonadales</taxon>
        <taxon>Aeromonadaceae</taxon>
        <taxon>Oceanisphaera</taxon>
    </lineage>
</organism>